<protein>
    <recommendedName>
        <fullName evidence="1">DUF2087 domain-containing protein</fullName>
    </recommendedName>
</protein>
<gene>
    <name evidence="2" type="ORF">HMPREF0446_01440</name>
</gene>
<reference evidence="2" key="1">
    <citation type="submission" date="2009-09" db="EMBL/GenBank/DDBJ databases">
        <authorList>
            <consortium name="The Broad Institute Genome Sequencing Platform"/>
            <person name="Ward D."/>
            <person name="Feldgarden M."/>
            <person name="Earl A."/>
            <person name="Young S.K."/>
            <person name="Zeng Q."/>
            <person name="Koehrsen M."/>
            <person name="Alvarado L."/>
            <person name="Berlin A."/>
            <person name="Bochicchio J."/>
            <person name="Borenstein D."/>
            <person name="Chapman S.B."/>
            <person name="Chen Z."/>
            <person name="Engels R."/>
            <person name="Freedman E."/>
            <person name="Gellesch M."/>
            <person name="Goldberg J."/>
            <person name="Griggs A."/>
            <person name="Gujja S."/>
            <person name="Heilman E."/>
            <person name="Heiman D."/>
            <person name="Hepburn T."/>
            <person name="Howarth C."/>
            <person name="Jen D."/>
            <person name="Larson L."/>
            <person name="Lewis B."/>
            <person name="Mehta T."/>
            <person name="Park D."/>
            <person name="Pearson M."/>
            <person name="Roberts A."/>
            <person name="Saif S."/>
            <person name="Shea T."/>
            <person name="Shenoy N."/>
            <person name="Sisk P."/>
            <person name="Stolte C."/>
            <person name="Sykes S."/>
            <person name="Thomson T."/>
            <person name="Walk T."/>
            <person name="White J."/>
            <person name="Yandava C."/>
            <person name="Sibley C.D."/>
            <person name="Field T.R."/>
            <person name="Grinwis M."/>
            <person name="Eshaghurshan C.S."/>
            <person name="Surette M.G."/>
            <person name="Haas B."/>
            <person name="Nusbaum C."/>
            <person name="Birren B."/>
        </authorList>
    </citation>
    <scope>NUCLEOTIDE SEQUENCE [LARGE SCALE GENOMIC DNA]</scope>
    <source>
        <strain evidence="2">ATCC 700633</strain>
    </source>
</reference>
<dbReference type="Proteomes" id="UP000002939">
    <property type="component" value="Unassembled WGS sequence"/>
</dbReference>
<dbReference type="RefSeq" id="WP_006703716.1">
    <property type="nucleotide sequence ID" value="NZ_KI391971.1"/>
</dbReference>
<dbReference type="EMBL" id="ACRF02000003">
    <property type="protein sequence ID" value="EEW92595.1"/>
    <property type="molecule type" value="Genomic_DNA"/>
</dbReference>
<proteinExistence type="predicted"/>
<accession>D0BNA5</accession>
<dbReference type="AlphaFoldDB" id="D0BNA5"/>
<organism evidence="2 3">
    <name type="scientific">Granulicatella elegans ATCC 700633</name>
    <dbReference type="NCBI Taxonomy" id="626369"/>
    <lineage>
        <taxon>Bacteria</taxon>
        <taxon>Bacillati</taxon>
        <taxon>Bacillota</taxon>
        <taxon>Bacilli</taxon>
        <taxon>Lactobacillales</taxon>
        <taxon>Carnobacteriaceae</taxon>
        <taxon>Granulicatella</taxon>
    </lineage>
</organism>
<evidence type="ECO:0000259" key="1">
    <source>
        <dbReference type="Pfam" id="PF09860"/>
    </source>
</evidence>
<dbReference type="eggNOG" id="COG3860">
    <property type="taxonomic scope" value="Bacteria"/>
</dbReference>
<comment type="caution">
    <text evidence="2">The sequence shown here is derived from an EMBL/GenBank/DDBJ whole genome shotgun (WGS) entry which is preliminary data.</text>
</comment>
<keyword evidence="3" id="KW-1185">Reference proteome</keyword>
<dbReference type="InterPro" id="IPR018656">
    <property type="entry name" value="DUF2087"/>
</dbReference>
<dbReference type="Pfam" id="PF09860">
    <property type="entry name" value="DUF2087"/>
    <property type="match status" value="1"/>
</dbReference>
<dbReference type="OrthoDB" id="9789954at2"/>
<feature type="domain" description="DUF2087" evidence="1">
    <location>
        <begin position="15"/>
        <end position="82"/>
    </location>
</feature>
<dbReference type="STRING" id="626369.HMPREF0446_01440"/>
<reference evidence="2" key="2">
    <citation type="submission" date="2011-10" db="EMBL/GenBank/DDBJ databases">
        <title>The Genome Sequence of Granulicatella elegans ATCC 700633.</title>
        <authorList>
            <consortium name="The Broad Institute Genome Sequencing Platform"/>
            <consortium name="The Broad Institute Genome Sequencing Center for Infectious Disease"/>
            <person name="Earl A."/>
            <person name="Ward D."/>
            <person name="Feldgarden M."/>
            <person name="Gevers D."/>
            <person name="Sibley C.D."/>
            <person name="Field T.R."/>
            <person name="Grinwis M."/>
            <person name="Eshaghurshan C.S."/>
            <person name="Surette M.G."/>
            <person name="Young S.K."/>
            <person name="Zeng Q."/>
            <person name="Gargeya S."/>
            <person name="Fitzgerald M."/>
            <person name="Haas B."/>
            <person name="Abouelleil A."/>
            <person name="Alvarado L."/>
            <person name="Arachchi H.M."/>
            <person name="Berlin A."/>
            <person name="Brown A."/>
            <person name="Chapman S.B."/>
            <person name="Chen Z."/>
            <person name="Dunbar C."/>
            <person name="Freedman E."/>
            <person name="Gearin G."/>
            <person name="Goldberg J."/>
            <person name="Griggs A."/>
            <person name="Gujja S."/>
            <person name="Heiman D."/>
            <person name="Howarth C."/>
            <person name="Larson L."/>
            <person name="Lui A."/>
            <person name="MacDonald P.J.P."/>
            <person name="Montmayeur A."/>
            <person name="Murphy C."/>
            <person name="Neiman D."/>
            <person name="Pearson M."/>
            <person name="Priest M."/>
            <person name="Roberts A."/>
            <person name="Saif S."/>
            <person name="Shea T."/>
            <person name="Shenoy N."/>
            <person name="Sisk P."/>
            <person name="Stolte C."/>
            <person name="Sykes S."/>
            <person name="Wortman J."/>
            <person name="Nusbaum C."/>
            <person name="Birren B."/>
        </authorList>
    </citation>
    <scope>NUCLEOTIDE SEQUENCE [LARGE SCALE GENOMIC DNA]</scope>
    <source>
        <strain evidence="2">ATCC 700633</strain>
    </source>
</reference>
<name>D0BNA5_9LACT</name>
<evidence type="ECO:0000313" key="2">
    <source>
        <dbReference type="EMBL" id="EEW92595.1"/>
    </source>
</evidence>
<sequence>MKEENISRFMRDGKITVLPKKQKNKIEIFEFIYNHLKNHSETYTEKELNEKIKELYDDFATMRRYLVDYKFVIRDNYGKNYQLNPEVELEN</sequence>
<evidence type="ECO:0000313" key="3">
    <source>
        <dbReference type="Proteomes" id="UP000002939"/>
    </source>
</evidence>
<dbReference type="HOGENOM" id="CLU_146519_1_1_9"/>